<evidence type="ECO:0000256" key="6">
    <source>
        <dbReference type="ARBA" id="ARBA00023157"/>
    </source>
</evidence>
<name>A0A4D9BPJ4_SALSN</name>
<keyword evidence="6" id="KW-1015">Disulfide bond</keyword>
<feature type="binding site" evidence="9">
    <location>
        <position position="86"/>
    </location>
    <ligand>
        <name>Mn(2+)</name>
        <dbReference type="ChEBI" id="CHEBI:29035"/>
    </ligand>
</feature>
<feature type="binding site" evidence="9">
    <location>
        <position position="47"/>
    </location>
    <ligand>
        <name>Mn(2+)</name>
        <dbReference type="ChEBI" id="CHEBI:29035"/>
    </ligand>
</feature>
<organism evidence="12">
    <name type="scientific">Salvia splendens</name>
    <name type="common">Scarlet sage</name>
    <dbReference type="NCBI Taxonomy" id="180675"/>
    <lineage>
        <taxon>Eukaryota</taxon>
        <taxon>Viridiplantae</taxon>
        <taxon>Streptophyta</taxon>
        <taxon>Embryophyta</taxon>
        <taxon>Tracheophyta</taxon>
        <taxon>Spermatophyta</taxon>
        <taxon>Magnoliopsida</taxon>
        <taxon>eudicotyledons</taxon>
        <taxon>Gunneridae</taxon>
        <taxon>Pentapetalae</taxon>
        <taxon>asterids</taxon>
        <taxon>lamiids</taxon>
        <taxon>Lamiales</taxon>
        <taxon>Lamiaceae</taxon>
        <taxon>Nepetoideae</taxon>
        <taxon>Mentheae</taxon>
        <taxon>Salviinae</taxon>
        <taxon>Salvia</taxon>
        <taxon>Salvia subgen. Calosphace</taxon>
        <taxon>core Calosphace</taxon>
    </lineage>
</organism>
<dbReference type="InterPro" id="IPR019780">
    <property type="entry name" value="Germin_Mn-BS"/>
</dbReference>
<dbReference type="PRINTS" id="PR00325">
    <property type="entry name" value="GERMIN"/>
</dbReference>
<evidence type="ECO:0000256" key="10">
    <source>
        <dbReference type="RuleBase" id="RU366015"/>
    </source>
</evidence>
<dbReference type="STRING" id="180675.A0A4D9BPJ4"/>
<reference evidence="12" key="2">
    <citation type="submission" date="2020-08" db="EMBL/GenBank/DDBJ databases">
        <title>Plant Genome Project.</title>
        <authorList>
            <person name="Zhang R.-G."/>
        </authorList>
    </citation>
    <scope>NUCLEOTIDE SEQUENCE</scope>
    <source>
        <strain evidence="12">Huo1</strain>
        <tissue evidence="12">Leaf</tissue>
    </source>
</reference>
<keyword evidence="3 10" id="KW-0052">Apoplast</keyword>
<feature type="binding site" evidence="8">
    <location>
        <position position="47"/>
    </location>
    <ligand>
        <name>oxalate</name>
        <dbReference type="ChEBI" id="CHEBI:30623"/>
    </ligand>
</feature>
<dbReference type="InterPro" id="IPR011051">
    <property type="entry name" value="RmlC_Cupin_sf"/>
</dbReference>
<dbReference type="EMBL" id="PNBA02000003">
    <property type="protein sequence ID" value="KAG6429631.1"/>
    <property type="molecule type" value="Genomic_DNA"/>
</dbReference>
<accession>A0A4D9BPJ4</accession>
<keyword evidence="7 8" id="KW-0464">Manganese</keyword>
<dbReference type="PROSITE" id="PS00725">
    <property type="entry name" value="GERMIN"/>
    <property type="match status" value="1"/>
</dbReference>
<dbReference type="SUPFAM" id="SSF51182">
    <property type="entry name" value="RmlC-like cupins"/>
    <property type="match status" value="1"/>
</dbReference>
<dbReference type="Proteomes" id="UP000298416">
    <property type="component" value="Unassembled WGS sequence"/>
</dbReference>
<dbReference type="EMBL" id="PNBA02000004">
    <property type="protein sequence ID" value="KAG6426347.1"/>
    <property type="molecule type" value="Genomic_DNA"/>
</dbReference>
<reference evidence="12" key="1">
    <citation type="submission" date="2018-01" db="EMBL/GenBank/DDBJ databases">
        <authorList>
            <person name="Mao J.F."/>
        </authorList>
    </citation>
    <scope>NUCLEOTIDE SEQUENCE</scope>
    <source>
        <strain evidence="12">Huo1</strain>
        <tissue evidence="12">Leaf</tissue>
    </source>
</reference>
<evidence type="ECO:0000256" key="4">
    <source>
        <dbReference type="ARBA" id="ARBA00022525"/>
    </source>
</evidence>
<dbReference type="InterPro" id="IPR014710">
    <property type="entry name" value="RmlC-like_jellyroll"/>
</dbReference>
<evidence type="ECO:0000256" key="5">
    <source>
        <dbReference type="ARBA" id="ARBA00022723"/>
    </source>
</evidence>
<dbReference type="CDD" id="cd02241">
    <property type="entry name" value="cupin_OxOx"/>
    <property type="match status" value="1"/>
</dbReference>
<comment type="similarity">
    <text evidence="2 10">Belongs to the germin family.</text>
</comment>
<keyword evidence="5 8" id="KW-0479">Metal-binding</keyword>
<evidence type="ECO:0000256" key="7">
    <source>
        <dbReference type="ARBA" id="ARBA00023211"/>
    </source>
</evidence>
<evidence type="ECO:0000256" key="1">
    <source>
        <dbReference type="ARBA" id="ARBA00004271"/>
    </source>
</evidence>
<evidence type="ECO:0000256" key="2">
    <source>
        <dbReference type="ARBA" id="ARBA00007456"/>
    </source>
</evidence>
<feature type="binding site" evidence="9">
    <location>
        <position position="42"/>
    </location>
    <ligand>
        <name>Mn(2+)</name>
        <dbReference type="ChEBI" id="CHEBI:29035"/>
    </ligand>
</feature>
<keyword evidence="14" id="KW-1185">Reference proteome</keyword>
<evidence type="ECO:0000313" key="13">
    <source>
        <dbReference type="EMBL" id="KAG6429631.1"/>
    </source>
</evidence>
<evidence type="ECO:0000256" key="9">
    <source>
        <dbReference type="PIRSR" id="PIRSR601929-2"/>
    </source>
</evidence>
<dbReference type="Gene3D" id="2.60.120.10">
    <property type="entry name" value="Jelly Rolls"/>
    <property type="match status" value="1"/>
</dbReference>
<protein>
    <recommendedName>
        <fullName evidence="10">Germin-like protein</fullName>
    </recommendedName>
</protein>
<dbReference type="Pfam" id="PF00190">
    <property type="entry name" value="Cupin_1"/>
    <property type="match status" value="1"/>
</dbReference>
<dbReference type="InterPro" id="IPR001929">
    <property type="entry name" value="Germin"/>
</dbReference>
<comment type="caution">
    <text evidence="12">The sequence shown here is derived from an EMBL/GenBank/DDBJ whole genome shotgun (WGS) entry which is preliminary data.</text>
</comment>
<keyword evidence="4 10" id="KW-0964">Secreted</keyword>
<gene>
    <name evidence="13" type="ORF">SASPL_107683</name>
    <name evidence="12" type="ORF">SASPL_110569</name>
</gene>
<dbReference type="GO" id="GO:0048046">
    <property type="term" value="C:apoplast"/>
    <property type="evidence" value="ECO:0007669"/>
    <property type="project" value="UniProtKB-SubCell"/>
</dbReference>
<feature type="domain" description="Cupin type-1" evidence="11">
    <location>
        <begin position="6"/>
        <end position="141"/>
    </location>
</feature>
<dbReference type="PANTHER" id="PTHR31238">
    <property type="entry name" value="GERMIN-LIKE PROTEIN SUBFAMILY 3 MEMBER 3"/>
    <property type="match status" value="1"/>
</dbReference>
<proteinExistence type="inferred from homology"/>
<dbReference type="AlphaFoldDB" id="A0A4D9BPJ4"/>
<dbReference type="GO" id="GO:0030145">
    <property type="term" value="F:manganese ion binding"/>
    <property type="evidence" value="ECO:0007669"/>
    <property type="project" value="UniProtKB-UniRule"/>
</dbReference>
<dbReference type="InterPro" id="IPR006045">
    <property type="entry name" value="Cupin_1"/>
</dbReference>
<evidence type="ECO:0000256" key="3">
    <source>
        <dbReference type="ARBA" id="ARBA00022523"/>
    </source>
</evidence>
<evidence type="ECO:0000313" key="12">
    <source>
        <dbReference type="EMBL" id="KAG6426347.1"/>
    </source>
</evidence>
<feature type="binding site" evidence="9">
    <location>
        <position position="40"/>
    </location>
    <ligand>
        <name>Mn(2+)</name>
        <dbReference type="ChEBI" id="CHEBI:29035"/>
    </ligand>
</feature>
<sequence>MNQFDFNVTLSNVNNLPGLNTLGLTMARVDIAANGLVPPHSHPRASEVTILLEGSLLVGFVDTSNKLYTQRLRPGDSFVFPKGLIHFLYNTGISSPALAVSGLSSQNPGAQVSSVASFASHPGMPDDVLRKGFKMNGQDVARIRRNLGG</sequence>
<dbReference type="SMART" id="SM00835">
    <property type="entry name" value="Cupin_1"/>
    <property type="match status" value="1"/>
</dbReference>
<evidence type="ECO:0000256" key="8">
    <source>
        <dbReference type="PIRSR" id="PIRSR601929-1"/>
    </source>
</evidence>
<comment type="subcellular location">
    <subcellularLocation>
        <location evidence="1 10">Secreted</location>
        <location evidence="1 10">Extracellular space</location>
        <location evidence="1 10">Apoplast</location>
    </subcellularLocation>
</comment>
<evidence type="ECO:0000313" key="14">
    <source>
        <dbReference type="Proteomes" id="UP000298416"/>
    </source>
</evidence>
<evidence type="ECO:0000259" key="11">
    <source>
        <dbReference type="SMART" id="SM00835"/>
    </source>
</evidence>
<feature type="binding site" evidence="8">
    <location>
        <position position="42"/>
    </location>
    <ligand>
        <name>oxalate</name>
        <dbReference type="ChEBI" id="CHEBI:30623"/>
    </ligand>
</feature>